<evidence type="ECO:0000313" key="1">
    <source>
        <dbReference type="EMBL" id="EGC15958.1"/>
    </source>
</evidence>
<sequence length="305" mass="35122">MEGIYASRGFAYQDYTLIDSIFCFIDENNFRGIEVESDNDYEIINQNISVQVKIGKEKLSEISEVITNLPDNKDKYLLYFSQLDNKARNFFTNVNDFGSNISKLSDNEIINKLKIDKKDIYKVRRCKIKILPALNSENYVCGIISKWLSKHQTNSDIVGILNTLLLLARKARTSQSIISKRDVLEVIRDQKYIPNFTQSLDLINYLLGFKSDIINCINFFINEVGASIQLEQLKLLIIDNNYAALKLVNRLAKNNPNYWILKDATYFLFGKKTLDNSANGEPIAGLENFYRLVKGIKYFIPEMSI</sequence>
<organism evidence="1 2">
    <name type="scientific">Limosilactobacillus reuteri MM4-1A</name>
    <dbReference type="NCBI Taxonomy" id="548485"/>
    <lineage>
        <taxon>Bacteria</taxon>
        <taxon>Bacillati</taxon>
        <taxon>Bacillota</taxon>
        <taxon>Bacilli</taxon>
        <taxon>Lactobacillales</taxon>
        <taxon>Lactobacillaceae</taxon>
        <taxon>Limosilactobacillus</taxon>
    </lineage>
</organism>
<name>A0A828RJ28_LIMRT</name>
<comment type="caution">
    <text evidence="1">The sequence shown here is derived from an EMBL/GenBank/DDBJ whole genome shotgun (WGS) entry which is preliminary data.</text>
</comment>
<evidence type="ECO:0000313" key="2">
    <source>
        <dbReference type="Proteomes" id="UP000004335"/>
    </source>
</evidence>
<protein>
    <submittedName>
        <fullName evidence="1">Uncharacterized protein</fullName>
    </submittedName>
</protein>
<reference evidence="1 2" key="1">
    <citation type="submission" date="2011-01" db="EMBL/GenBank/DDBJ databases">
        <authorList>
            <person name="Muzny D."/>
            <person name="Qin X."/>
            <person name="Buhay C."/>
            <person name="Dugan-Rocha S."/>
            <person name="Ding Y."/>
            <person name="Chen G."/>
            <person name="Hawes A."/>
            <person name="Holder M."/>
            <person name="Jhangiani S."/>
            <person name="Johnson A."/>
            <person name="Khan Z."/>
            <person name="Li Z."/>
            <person name="Liu W."/>
            <person name="Liu X."/>
            <person name="Perez L."/>
            <person name="Shen H."/>
            <person name="Wang Q."/>
            <person name="Watt J."/>
            <person name="Xi L."/>
            <person name="Xin Y."/>
            <person name="Zhou J."/>
            <person name="Deng J."/>
            <person name="Jiang H."/>
            <person name="Liu Y."/>
            <person name="Qu J."/>
            <person name="Song X.-Z."/>
            <person name="Zhang L."/>
            <person name="Villasana D."/>
            <person name="Johnson A."/>
            <person name="Liu J."/>
            <person name="Liyanage D."/>
            <person name="Lorensuhewa L."/>
            <person name="Robinson T."/>
            <person name="Song A."/>
            <person name="Song B.-B."/>
            <person name="Dinh H."/>
            <person name="Thornton R."/>
            <person name="Coyle M."/>
            <person name="Francisco L."/>
            <person name="Jackson L."/>
            <person name="Javaid M."/>
            <person name="Korchina V."/>
            <person name="Kovar C."/>
            <person name="Mata R."/>
            <person name="Mathew T."/>
            <person name="Ngo R."/>
            <person name="Nguyen L."/>
            <person name="Nguyen N."/>
            <person name="Okwuonu G."/>
            <person name="Ongeri F."/>
            <person name="Pham C."/>
            <person name="Simmons D."/>
            <person name="Wilczek-Boney K."/>
            <person name="Hale W."/>
            <person name="Jakkamsetti A."/>
            <person name="Pham P."/>
            <person name="Ruth R."/>
            <person name="San Lucas F."/>
            <person name="Warren J."/>
            <person name="Zhang J."/>
            <person name="Zhao Z."/>
            <person name="Zhou C."/>
            <person name="Zhu D."/>
            <person name="Lee S."/>
            <person name="Bess C."/>
            <person name="Blankenburg K."/>
            <person name="Forbes L."/>
            <person name="Fu Q."/>
            <person name="Gubbala S."/>
            <person name="Hirani K."/>
            <person name="Jayaseelan J.C."/>
            <person name="Lara F."/>
            <person name="Munidasa M."/>
            <person name="Palculict T."/>
            <person name="Patil S."/>
            <person name="Pu L.-L."/>
            <person name="Saada N."/>
            <person name="Tang L."/>
            <person name="Weissenberger G."/>
            <person name="Zhu Y."/>
            <person name="Hemphill L."/>
            <person name="Shang Y."/>
            <person name="Youmans B."/>
            <person name="Ayvaz T."/>
            <person name="Ross M."/>
            <person name="Santibanez J."/>
            <person name="Aqrawi P."/>
            <person name="Gross S."/>
            <person name="Joshi V."/>
            <person name="Fowler G."/>
            <person name="Nazareth L."/>
            <person name="Reid J."/>
            <person name="Worley K."/>
            <person name="Petrosino J."/>
            <person name="Highlander S."/>
            <person name="Gibbs R."/>
        </authorList>
    </citation>
    <scope>NUCLEOTIDE SEQUENCE [LARGE SCALE GENOMIC DNA]</scope>
    <source>
        <strain evidence="1 2">MM4-1A</strain>
    </source>
</reference>
<proteinExistence type="predicted"/>
<dbReference type="RefSeq" id="WP_003667055.1">
    <property type="nucleotide sequence ID" value="NZ_ACGX02000003.1"/>
</dbReference>
<dbReference type="EMBL" id="ACGX02000003">
    <property type="protein sequence ID" value="EGC15958.1"/>
    <property type="molecule type" value="Genomic_DNA"/>
</dbReference>
<accession>A0A828RJ28</accession>
<gene>
    <name evidence="1" type="ORF">HMPREF0536_10138</name>
</gene>
<dbReference type="Proteomes" id="UP000004335">
    <property type="component" value="Unassembled WGS sequence"/>
</dbReference>
<dbReference type="AlphaFoldDB" id="A0A828RJ28"/>